<reference evidence="3 4" key="1">
    <citation type="journal article" date="2018" name="Evol. Lett.">
        <title>Horizontal gene cluster transfer increased hallucinogenic mushroom diversity.</title>
        <authorList>
            <person name="Reynolds H.T."/>
            <person name="Vijayakumar V."/>
            <person name="Gluck-Thaler E."/>
            <person name="Korotkin H.B."/>
            <person name="Matheny P.B."/>
            <person name="Slot J.C."/>
        </authorList>
    </citation>
    <scope>NUCLEOTIDE SEQUENCE [LARGE SCALE GENOMIC DNA]</scope>
    <source>
        <strain evidence="3 4">2629</strain>
    </source>
</reference>
<gene>
    <name evidence="3" type="ORF">CVT24_007644</name>
</gene>
<feature type="signal peptide" evidence="2">
    <location>
        <begin position="1"/>
        <end position="26"/>
    </location>
</feature>
<keyword evidence="2" id="KW-0732">Signal</keyword>
<keyword evidence="4" id="KW-1185">Reference proteome</keyword>
<sequence>MVNALIQSNLLRFLLVLLLILPNAFSIPLKVGYGDPQSVYLSRRTAGGFSRVASHVANSLKLGAGRIGKHPIPVPHRSKPTFSGTVPALNTGTGPMSKLKIPPKELNEYAHAANHHLGLHEAKDHIMGAAHNEGSDTVHLHSVPRGSPILQMLNNGGTHPFLESKMREGKDAQVHSDGSLAHHAETAAVNQGMIAEKSKTTEGWSVGQAGKFSTGDPVVEPCQGKCQKTFKKGNVTFQNKKGDSRFLIFELQMIGY</sequence>
<organism evidence="3 4">
    <name type="scientific">Panaeolus cyanescens</name>
    <dbReference type="NCBI Taxonomy" id="181874"/>
    <lineage>
        <taxon>Eukaryota</taxon>
        <taxon>Fungi</taxon>
        <taxon>Dikarya</taxon>
        <taxon>Basidiomycota</taxon>
        <taxon>Agaricomycotina</taxon>
        <taxon>Agaricomycetes</taxon>
        <taxon>Agaricomycetidae</taxon>
        <taxon>Agaricales</taxon>
        <taxon>Agaricineae</taxon>
        <taxon>Galeropsidaceae</taxon>
        <taxon>Panaeolus</taxon>
    </lineage>
</organism>
<feature type="region of interest" description="Disordered" evidence="1">
    <location>
        <begin position="70"/>
        <end position="96"/>
    </location>
</feature>
<evidence type="ECO:0000256" key="2">
    <source>
        <dbReference type="SAM" id="SignalP"/>
    </source>
</evidence>
<dbReference type="Proteomes" id="UP000284842">
    <property type="component" value="Unassembled WGS sequence"/>
</dbReference>
<evidence type="ECO:0000313" key="4">
    <source>
        <dbReference type="Proteomes" id="UP000284842"/>
    </source>
</evidence>
<feature type="chain" id="PRO_5019210941" evidence="2">
    <location>
        <begin position="27"/>
        <end position="256"/>
    </location>
</feature>
<accession>A0A409W4Q9</accession>
<name>A0A409W4Q9_9AGAR</name>
<dbReference type="EMBL" id="NHTK01005812">
    <property type="protein sequence ID" value="PPQ73519.1"/>
    <property type="molecule type" value="Genomic_DNA"/>
</dbReference>
<proteinExistence type="predicted"/>
<evidence type="ECO:0000256" key="1">
    <source>
        <dbReference type="SAM" id="MobiDB-lite"/>
    </source>
</evidence>
<protein>
    <submittedName>
        <fullName evidence="3">Uncharacterized protein</fullName>
    </submittedName>
</protein>
<dbReference type="AlphaFoldDB" id="A0A409W4Q9"/>
<feature type="compositionally biased region" description="Polar residues" evidence="1">
    <location>
        <begin position="80"/>
        <end position="94"/>
    </location>
</feature>
<comment type="caution">
    <text evidence="3">The sequence shown here is derived from an EMBL/GenBank/DDBJ whole genome shotgun (WGS) entry which is preliminary data.</text>
</comment>
<dbReference type="InParanoid" id="A0A409W4Q9"/>
<evidence type="ECO:0000313" key="3">
    <source>
        <dbReference type="EMBL" id="PPQ73519.1"/>
    </source>
</evidence>